<name>A0A5C1AMB4_9BACT</name>
<dbReference type="Proteomes" id="UP000324974">
    <property type="component" value="Chromosome"/>
</dbReference>
<evidence type="ECO:0000313" key="4">
    <source>
        <dbReference type="Proteomes" id="UP000324974"/>
    </source>
</evidence>
<evidence type="ECO:0000259" key="2">
    <source>
        <dbReference type="PROSITE" id="PS50234"/>
    </source>
</evidence>
<dbReference type="Gene3D" id="3.40.50.410">
    <property type="entry name" value="von Willebrand factor, type A domain"/>
    <property type="match status" value="1"/>
</dbReference>
<feature type="transmembrane region" description="Helical" evidence="1">
    <location>
        <begin position="55"/>
        <end position="76"/>
    </location>
</feature>
<dbReference type="PANTHER" id="PTHR37464">
    <property type="entry name" value="BLL2463 PROTEIN"/>
    <property type="match status" value="1"/>
</dbReference>
<dbReference type="AlphaFoldDB" id="A0A5C1AMB4"/>
<feature type="transmembrane region" description="Helical" evidence="1">
    <location>
        <begin position="6"/>
        <end position="24"/>
    </location>
</feature>
<reference evidence="4" key="1">
    <citation type="submission" date="2019-08" db="EMBL/GenBank/DDBJ databases">
        <title>Limnoglobus roseus gen. nov., sp. nov., a novel freshwater planctomycete with a giant genome from the family Gemmataceae.</title>
        <authorList>
            <person name="Kulichevskaya I.S."/>
            <person name="Naumoff D.G."/>
            <person name="Miroshnikov K."/>
            <person name="Ivanova A."/>
            <person name="Philippov D.A."/>
            <person name="Hakobyan A."/>
            <person name="Rijpstra I.C."/>
            <person name="Sinninghe Damste J.S."/>
            <person name="Liesack W."/>
            <person name="Dedysh S.N."/>
        </authorList>
    </citation>
    <scope>NUCLEOTIDE SEQUENCE [LARGE SCALE GENOMIC DNA]</scope>
    <source>
        <strain evidence="4">PX52</strain>
    </source>
</reference>
<dbReference type="SMART" id="SM00327">
    <property type="entry name" value="VWA"/>
    <property type="match status" value="1"/>
</dbReference>
<dbReference type="InterPro" id="IPR024163">
    <property type="entry name" value="Aerotolerance_reg_N"/>
</dbReference>
<dbReference type="KEGG" id="lrs:PX52LOC_06804"/>
<sequence length="639" mass="69729">MSLTNPTALMWLLLAVPVVIFYILKIRLKRVPVSTVIFWRQIFDEKKPRSLWQRLRHLVSLFVQLALLGLLVSALAEPFLASEATHRRRIILVVDNSASMKASDVAPSRLAKAVEEAQGVIQGLRFRDEMAIVSAGTQPRVVCGLTGHQRTLRDALATIPPTDGPGKLKDAIDTARRLVSKDAADGESRVVVLTDGSGDELAKVIAEEDKKPEAERIKLTVIKVGQQTPNVGITRFQVRRSTIDPIGYEVLIEITNHSDEPSGDFRMELTLNDRTADVIPLNLKPGETWAKTTQSTTADGGVLTAKLTTKGEKQSEPLQDALAADNTAVALLPKREKMPVHLHTAAGNLFLQKVLEANALVQLTSSRKDMPKEFAANAIKVFHKDTPAQLPPGNVLVVDPQNDTNLWKLGNKLPTAIVTKQEKDSPYMAHVRLDNVILPDARMMTFTPAAEKPQVLASSLQNEPLITLIERPEGKVLVLTADLDRSELPFRTAFPILVMNTLGVFSGAAGELRESYATGAIADVTLPAGEFVLRSPDGTTRKLPAGPTTTTVGPFDACGVWAVVPPTPNAAPVEEFAVNLMNKAESDLRANPDLPTRANAQDAGLVGGFGGRPIWWYLTIAAFVLAAVEWYLYQRRWIS</sequence>
<dbReference type="CDD" id="cd00198">
    <property type="entry name" value="vWFA"/>
    <property type="match status" value="1"/>
</dbReference>
<dbReference type="InterPro" id="IPR002035">
    <property type="entry name" value="VWF_A"/>
</dbReference>
<evidence type="ECO:0000256" key="1">
    <source>
        <dbReference type="SAM" id="Phobius"/>
    </source>
</evidence>
<dbReference type="PROSITE" id="PS50234">
    <property type="entry name" value="VWFA"/>
    <property type="match status" value="1"/>
</dbReference>
<feature type="domain" description="VWFA" evidence="2">
    <location>
        <begin position="89"/>
        <end position="226"/>
    </location>
</feature>
<protein>
    <submittedName>
        <fullName evidence="3">VWA domain-containing protein</fullName>
    </submittedName>
</protein>
<keyword evidence="1" id="KW-0472">Membrane</keyword>
<accession>A0A5C1AMB4</accession>
<dbReference type="PANTHER" id="PTHR37464:SF1">
    <property type="entry name" value="BLL2463 PROTEIN"/>
    <property type="match status" value="1"/>
</dbReference>
<keyword evidence="4" id="KW-1185">Reference proteome</keyword>
<evidence type="ECO:0000313" key="3">
    <source>
        <dbReference type="EMBL" id="QEL19725.1"/>
    </source>
</evidence>
<dbReference type="Pfam" id="PF07584">
    <property type="entry name" value="BatA"/>
    <property type="match status" value="1"/>
</dbReference>
<dbReference type="Pfam" id="PF13519">
    <property type="entry name" value="VWA_2"/>
    <property type="match status" value="1"/>
</dbReference>
<proteinExistence type="predicted"/>
<dbReference type="EMBL" id="CP042425">
    <property type="protein sequence ID" value="QEL19725.1"/>
    <property type="molecule type" value="Genomic_DNA"/>
</dbReference>
<keyword evidence="1" id="KW-0812">Transmembrane</keyword>
<dbReference type="OrthoDB" id="5289914at2"/>
<feature type="transmembrane region" description="Helical" evidence="1">
    <location>
        <begin position="614"/>
        <end position="633"/>
    </location>
</feature>
<dbReference type="SUPFAM" id="SSF53300">
    <property type="entry name" value="vWA-like"/>
    <property type="match status" value="1"/>
</dbReference>
<organism evidence="3 4">
    <name type="scientific">Limnoglobus roseus</name>
    <dbReference type="NCBI Taxonomy" id="2598579"/>
    <lineage>
        <taxon>Bacteria</taxon>
        <taxon>Pseudomonadati</taxon>
        <taxon>Planctomycetota</taxon>
        <taxon>Planctomycetia</taxon>
        <taxon>Gemmatales</taxon>
        <taxon>Gemmataceae</taxon>
        <taxon>Limnoglobus</taxon>
    </lineage>
</organism>
<gene>
    <name evidence="3" type="ORF">PX52LOC_06804</name>
</gene>
<keyword evidence="1" id="KW-1133">Transmembrane helix</keyword>
<dbReference type="RefSeq" id="WP_149114087.1">
    <property type="nucleotide sequence ID" value="NZ_CP042425.1"/>
</dbReference>
<dbReference type="InterPro" id="IPR036465">
    <property type="entry name" value="vWFA_dom_sf"/>
</dbReference>